<feature type="signal peptide" evidence="3">
    <location>
        <begin position="1"/>
        <end position="23"/>
    </location>
</feature>
<dbReference type="AlphaFoldDB" id="A0AAP0C6D6"/>
<evidence type="ECO:0000256" key="3">
    <source>
        <dbReference type="SAM" id="SignalP"/>
    </source>
</evidence>
<dbReference type="InterPro" id="IPR001461">
    <property type="entry name" value="Aspartic_peptidase_A1"/>
</dbReference>
<dbReference type="GO" id="GO:0006508">
    <property type="term" value="P:proteolysis"/>
    <property type="evidence" value="ECO:0007669"/>
    <property type="project" value="InterPro"/>
</dbReference>
<feature type="active site" evidence="2">
    <location>
        <position position="171"/>
    </location>
</feature>
<gene>
    <name evidence="5" type="ORF">SSX86_027735</name>
</gene>
<evidence type="ECO:0000256" key="2">
    <source>
        <dbReference type="PIRSR" id="PIRSR601461-1"/>
    </source>
</evidence>
<sequence>MAELGFHLLLFTLFTLSISSVLSRTISPTLTGSTSELDVSDSIQKSLNVVSLSPHPLQSQLMSSSDLSSSSSILSLQLHSRVAVHKSSHKDYESITLARLARDSARVESLQMRVDLAVNGVTKADLMPVDTELAAEDLEVPVISGTSQGSGEYFCRVGIGHPASQAYMVLDTGSDVNWVQCAPCADCYQQADPIFEPASSSSYSPLTCDAHQCKSLDVSECRNGTCLYEVSYGDGSYTVGDFVTETVTLEGSTAVENIAIGCGHNNEGLFVGAAGLIGLGGGPLSFPSQINATSYSYCLVDRDSDSASTLDFNSPIPHDAVSAPLLRSNKLDTFFYVGLRGISVAGDLLHIPSSTFKLTSDGNAGVIVDSGTAVTRLPTEAYNSLRDAFVAGTKGLPPATGVALFDTCYDLSTKKSVQVPTVAFHFSNGKILDLPAKNYLIPVDSAGYVLFCVRSDVVFAFDYWERTAAGDTCQLRP</sequence>
<protein>
    <recommendedName>
        <fullName evidence="4">Peptidase A1 domain-containing protein</fullName>
    </recommendedName>
</protein>
<dbReference type="FunFam" id="2.40.70.10:FF:000019">
    <property type="entry name" value="aspartyl protease family protein 2"/>
    <property type="match status" value="1"/>
</dbReference>
<dbReference type="Proteomes" id="UP001408789">
    <property type="component" value="Unassembled WGS sequence"/>
</dbReference>
<dbReference type="InterPro" id="IPR033121">
    <property type="entry name" value="PEPTIDASE_A1"/>
</dbReference>
<dbReference type="Pfam" id="PF14543">
    <property type="entry name" value="TAXi_N"/>
    <property type="match status" value="1"/>
</dbReference>
<dbReference type="PROSITE" id="PS00141">
    <property type="entry name" value="ASP_PROTEASE"/>
    <property type="match status" value="1"/>
</dbReference>
<dbReference type="PANTHER" id="PTHR13683">
    <property type="entry name" value="ASPARTYL PROTEASES"/>
    <property type="match status" value="1"/>
</dbReference>
<keyword evidence="3" id="KW-0732">Signal</keyword>
<organism evidence="5 6">
    <name type="scientific">Deinandra increscens subsp. villosa</name>
    <dbReference type="NCBI Taxonomy" id="3103831"/>
    <lineage>
        <taxon>Eukaryota</taxon>
        <taxon>Viridiplantae</taxon>
        <taxon>Streptophyta</taxon>
        <taxon>Embryophyta</taxon>
        <taxon>Tracheophyta</taxon>
        <taxon>Spermatophyta</taxon>
        <taxon>Magnoliopsida</taxon>
        <taxon>eudicotyledons</taxon>
        <taxon>Gunneridae</taxon>
        <taxon>Pentapetalae</taxon>
        <taxon>asterids</taxon>
        <taxon>campanulids</taxon>
        <taxon>Asterales</taxon>
        <taxon>Asteraceae</taxon>
        <taxon>Asteroideae</taxon>
        <taxon>Heliantheae alliance</taxon>
        <taxon>Madieae</taxon>
        <taxon>Madiinae</taxon>
        <taxon>Deinandra</taxon>
    </lineage>
</organism>
<evidence type="ECO:0000313" key="6">
    <source>
        <dbReference type="Proteomes" id="UP001408789"/>
    </source>
</evidence>
<dbReference type="PROSITE" id="PS51767">
    <property type="entry name" value="PEPTIDASE_A1"/>
    <property type="match status" value="1"/>
</dbReference>
<dbReference type="GO" id="GO:0004190">
    <property type="term" value="F:aspartic-type endopeptidase activity"/>
    <property type="evidence" value="ECO:0007669"/>
    <property type="project" value="InterPro"/>
</dbReference>
<accession>A0AAP0C6D6</accession>
<dbReference type="PANTHER" id="PTHR13683:SF775">
    <property type="entry name" value="EUKARYOTIC ASPARTYL PROTEASE FAMILY PROTEIN"/>
    <property type="match status" value="1"/>
</dbReference>
<feature type="chain" id="PRO_5043044656" description="Peptidase A1 domain-containing protein" evidence="3">
    <location>
        <begin position="24"/>
        <end position="477"/>
    </location>
</feature>
<keyword evidence="6" id="KW-1185">Reference proteome</keyword>
<reference evidence="5 6" key="1">
    <citation type="submission" date="2024-04" db="EMBL/GenBank/DDBJ databases">
        <title>The reference genome of an endangered Asteraceae, Deinandra increscens subsp. villosa, native to the Central Coast of California.</title>
        <authorList>
            <person name="Guilliams M."/>
            <person name="Hasenstab-Lehman K."/>
            <person name="Meyer R."/>
            <person name="Mcevoy S."/>
        </authorList>
    </citation>
    <scope>NUCLEOTIDE SEQUENCE [LARGE SCALE GENOMIC DNA]</scope>
    <source>
        <tissue evidence="5">Leaf</tissue>
    </source>
</reference>
<proteinExistence type="inferred from homology"/>
<feature type="domain" description="Peptidase A1" evidence="4">
    <location>
        <begin position="153"/>
        <end position="477"/>
    </location>
</feature>
<name>A0AAP0C6D6_9ASTR</name>
<dbReference type="EMBL" id="JBCNJP010000027">
    <property type="protein sequence ID" value="KAK9051109.1"/>
    <property type="molecule type" value="Genomic_DNA"/>
</dbReference>
<dbReference type="Gene3D" id="2.40.70.10">
    <property type="entry name" value="Acid Proteases"/>
    <property type="match status" value="2"/>
</dbReference>
<dbReference type="SUPFAM" id="SSF50630">
    <property type="entry name" value="Acid proteases"/>
    <property type="match status" value="1"/>
</dbReference>
<dbReference type="Pfam" id="PF14541">
    <property type="entry name" value="TAXi_C"/>
    <property type="match status" value="1"/>
</dbReference>
<comment type="similarity">
    <text evidence="1">Belongs to the peptidase A1 family.</text>
</comment>
<evidence type="ECO:0000256" key="1">
    <source>
        <dbReference type="ARBA" id="ARBA00007447"/>
    </source>
</evidence>
<dbReference type="InterPro" id="IPR021109">
    <property type="entry name" value="Peptidase_aspartic_dom_sf"/>
</dbReference>
<evidence type="ECO:0000259" key="4">
    <source>
        <dbReference type="PROSITE" id="PS51767"/>
    </source>
</evidence>
<comment type="caution">
    <text evidence="5">The sequence shown here is derived from an EMBL/GenBank/DDBJ whole genome shotgun (WGS) entry which is preliminary data.</text>
</comment>
<dbReference type="InterPro" id="IPR032861">
    <property type="entry name" value="TAXi_N"/>
</dbReference>
<evidence type="ECO:0000313" key="5">
    <source>
        <dbReference type="EMBL" id="KAK9051109.1"/>
    </source>
</evidence>
<dbReference type="InterPro" id="IPR032799">
    <property type="entry name" value="TAXi_C"/>
</dbReference>
<dbReference type="InterPro" id="IPR001969">
    <property type="entry name" value="Aspartic_peptidase_AS"/>
</dbReference>
<feature type="active site" evidence="2">
    <location>
        <position position="369"/>
    </location>
</feature>